<dbReference type="GO" id="GO:0008270">
    <property type="term" value="F:zinc ion binding"/>
    <property type="evidence" value="ECO:0007669"/>
    <property type="project" value="UniProtKB-KW"/>
</dbReference>
<dbReference type="PROSITE" id="PS00518">
    <property type="entry name" value="ZF_RING_1"/>
    <property type="match status" value="1"/>
</dbReference>
<keyword evidence="5" id="KW-0175">Coiled coil</keyword>
<feature type="domain" description="B box-type" evidence="7">
    <location>
        <begin position="170"/>
        <end position="204"/>
    </location>
</feature>
<dbReference type="GO" id="GO:0061630">
    <property type="term" value="F:ubiquitin protein ligase activity"/>
    <property type="evidence" value="ECO:0007669"/>
    <property type="project" value="TreeGrafter"/>
</dbReference>
<keyword evidence="2 4" id="KW-0863">Zinc-finger</keyword>
<evidence type="ECO:0000256" key="2">
    <source>
        <dbReference type="ARBA" id="ARBA00022771"/>
    </source>
</evidence>
<dbReference type="SMART" id="SM00336">
    <property type="entry name" value="BBOX"/>
    <property type="match status" value="2"/>
</dbReference>
<dbReference type="Gene3D" id="3.30.40.10">
    <property type="entry name" value="Zinc/RING finger domain, C3HC4 (zinc finger)"/>
    <property type="match status" value="1"/>
</dbReference>
<dbReference type="SUPFAM" id="SSF47162">
    <property type="entry name" value="Apolipoprotein"/>
    <property type="match status" value="1"/>
</dbReference>
<dbReference type="PROSITE" id="PS50119">
    <property type="entry name" value="ZF_BBOX"/>
    <property type="match status" value="2"/>
</dbReference>
<dbReference type="GO" id="GO:0005654">
    <property type="term" value="C:nucleoplasm"/>
    <property type="evidence" value="ECO:0007669"/>
    <property type="project" value="TreeGrafter"/>
</dbReference>
<reference evidence="8" key="1">
    <citation type="submission" date="2019-08" db="EMBL/GenBank/DDBJ databases">
        <title>The improved chromosome-level genome for the pearl oyster Pinctada fucata martensii using PacBio sequencing and Hi-C.</title>
        <authorList>
            <person name="Zheng Z."/>
        </authorList>
    </citation>
    <scope>NUCLEOTIDE SEQUENCE</scope>
    <source>
        <strain evidence="8">ZZ-2019</strain>
        <tissue evidence="8">Adductor muscle</tissue>
    </source>
</reference>
<dbReference type="PANTHER" id="PTHR25462:SF299">
    <property type="entry name" value="E3 UBIQUITIN-PROTEIN LIGASE TRIM56"/>
    <property type="match status" value="1"/>
</dbReference>
<dbReference type="InterPro" id="IPR011042">
    <property type="entry name" value="6-blade_b-propeller_TolB-like"/>
</dbReference>
<keyword evidence="9" id="KW-1185">Reference proteome</keyword>
<gene>
    <name evidence="8" type="ORF">FSP39_024181</name>
</gene>
<evidence type="ECO:0000259" key="7">
    <source>
        <dbReference type="PROSITE" id="PS50119"/>
    </source>
</evidence>
<keyword evidence="1" id="KW-0479">Metal-binding</keyword>
<dbReference type="Gene3D" id="3.30.160.60">
    <property type="entry name" value="Classic Zinc Finger"/>
    <property type="match status" value="1"/>
</dbReference>
<dbReference type="SMART" id="SM00184">
    <property type="entry name" value="RING"/>
    <property type="match status" value="1"/>
</dbReference>
<dbReference type="Gene3D" id="2.120.10.30">
    <property type="entry name" value="TolB, C-terminal domain"/>
    <property type="match status" value="1"/>
</dbReference>
<dbReference type="InterPro" id="IPR017907">
    <property type="entry name" value="Znf_RING_CS"/>
</dbReference>
<dbReference type="InterPro" id="IPR018957">
    <property type="entry name" value="Znf_C3HC4_RING-type"/>
</dbReference>
<evidence type="ECO:0000256" key="4">
    <source>
        <dbReference type="PROSITE-ProRule" id="PRU00024"/>
    </source>
</evidence>
<evidence type="ECO:0000256" key="3">
    <source>
        <dbReference type="ARBA" id="ARBA00022833"/>
    </source>
</evidence>
<evidence type="ECO:0000313" key="9">
    <source>
        <dbReference type="Proteomes" id="UP001186944"/>
    </source>
</evidence>
<dbReference type="EMBL" id="VSWD01000001">
    <property type="protein sequence ID" value="KAK3109155.1"/>
    <property type="molecule type" value="Genomic_DNA"/>
</dbReference>
<proteinExistence type="predicted"/>
<dbReference type="InterPro" id="IPR013083">
    <property type="entry name" value="Znf_RING/FYVE/PHD"/>
</dbReference>
<dbReference type="SUPFAM" id="SSF57850">
    <property type="entry name" value="RING/U-box"/>
    <property type="match status" value="1"/>
</dbReference>
<keyword evidence="3" id="KW-0862">Zinc</keyword>
<evidence type="ECO:0000313" key="8">
    <source>
        <dbReference type="EMBL" id="KAK3109155.1"/>
    </source>
</evidence>
<dbReference type="Proteomes" id="UP001186944">
    <property type="component" value="Unassembled WGS sequence"/>
</dbReference>
<evidence type="ECO:0000256" key="5">
    <source>
        <dbReference type="SAM" id="Coils"/>
    </source>
</evidence>
<dbReference type="InterPro" id="IPR047153">
    <property type="entry name" value="TRIM45/56/19-like"/>
</dbReference>
<dbReference type="Gene3D" id="4.10.830.40">
    <property type="match status" value="1"/>
</dbReference>
<feature type="domain" description="RING-type" evidence="6">
    <location>
        <begin position="28"/>
        <end position="73"/>
    </location>
</feature>
<dbReference type="GO" id="GO:0060340">
    <property type="term" value="P:positive regulation of type I interferon-mediated signaling pathway"/>
    <property type="evidence" value="ECO:0007669"/>
    <property type="project" value="TreeGrafter"/>
</dbReference>
<dbReference type="SUPFAM" id="SSF101898">
    <property type="entry name" value="NHL repeat"/>
    <property type="match status" value="1"/>
</dbReference>
<dbReference type="SUPFAM" id="SSF57845">
    <property type="entry name" value="B-box zinc-binding domain"/>
    <property type="match status" value="1"/>
</dbReference>
<dbReference type="Pfam" id="PF00097">
    <property type="entry name" value="zf-C3HC4"/>
    <property type="match status" value="1"/>
</dbReference>
<feature type="domain" description="B box-type" evidence="7">
    <location>
        <begin position="108"/>
        <end position="158"/>
    </location>
</feature>
<sequence>MIDISGRRVTSSMATAADKTKQLDLTTCSICFETFKNPKHFPCLHSFCEGCIQTYIKTTFEKPKGGVNCPVCRMFVSKPDDIKVEEWSTKLHTNHILVSLIDVNETNSGRKLCTACERENETESACSWCVNCGEALCKSCDRYHRRNKASSNHKLIELGADVPNDLPLQHADVFCKEHPEKKVKAFCNDHSVICCMTCVMLKHRKCDNVGSIEDAAEEMKQSDEVKEFEDKLKGFKTSLETFVQNRVDNLQNLDGNIKRIKLEVEILYKELSKHLEELKTNFMLEIAKIEKKVKPEIEDERDEMKSKIAAVENSVALFQTNMKHAPPAQFIQAMQKLAEQKTFLENYLKDLSRKIKDIEVTFKTNQTVLEIKSIIQEFGKLDIKRSETAVTIEPTVNNVCMRSLNPILSSEISTGLDVEGIAVLDCGQILLSMRDTNTVQLRDHNCSDVLSKLSVQGRPRGMKMTGNTEGAVAVRERGLVLFKVQNNKIRKVSEIQADVNYDFVYDKGRYYIGCGNKICIYNRNNDNYSMISEISVIKKVGYMALRDDSSLCYTVYNDKRVYCVRMDGTPVFTYSHQDLQFTVGVTVDRTGFIYVCGFSSRNVHQLSQDGELQRIIFDNLTAKPNCITFNARGDEVVIGCNGKVLLYSLK</sequence>
<dbReference type="PROSITE" id="PS50089">
    <property type="entry name" value="ZF_RING_2"/>
    <property type="match status" value="1"/>
</dbReference>
<dbReference type="PANTHER" id="PTHR25462">
    <property type="entry name" value="BONUS, ISOFORM C-RELATED"/>
    <property type="match status" value="1"/>
</dbReference>
<dbReference type="InterPro" id="IPR001841">
    <property type="entry name" value="Znf_RING"/>
</dbReference>
<evidence type="ECO:0000256" key="1">
    <source>
        <dbReference type="ARBA" id="ARBA00022723"/>
    </source>
</evidence>
<name>A0AA88YXM6_PINIB</name>
<dbReference type="InterPro" id="IPR000315">
    <property type="entry name" value="Znf_B-box"/>
</dbReference>
<feature type="coiled-coil region" evidence="5">
    <location>
        <begin position="250"/>
        <end position="354"/>
    </location>
</feature>
<dbReference type="AlphaFoldDB" id="A0AA88YXM6"/>
<comment type="caution">
    <text evidence="8">The sequence shown here is derived from an EMBL/GenBank/DDBJ whole genome shotgun (WGS) entry which is preliminary data.</text>
</comment>
<organism evidence="8 9">
    <name type="scientific">Pinctada imbricata</name>
    <name type="common">Atlantic pearl-oyster</name>
    <name type="synonym">Pinctada martensii</name>
    <dbReference type="NCBI Taxonomy" id="66713"/>
    <lineage>
        <taxon>Eukaryota</taxon>
        <taxon>Metazoa</taxon>
        <taxon>Spiralia</taxon>
        <taxon>Lophotrochozoa</taxon>
        <taxon>Mollusca</taxon>
        <taxon>Bivalvia</taxon>
        <taxon>Autobranchia</taxon>
        <taxon>Pteriomorphia</taxon>
        <taxon>Pterioida</taxon>
        <taxon>Pterioidea</taxon>
        <taxon>Pteriidae</taxon>
        <taxon>Pinctada</taxon>
    </lineage>
</organism>
<accession>A0AA88YXM6</accession>
<dbReference type="GO" id="GO:0045087">
    <property type="term" value="P:innate immune response"/>
    <property type="evidence" value="ECO:0007669"/>
    <property type="project" value="TreeGrafter"/>
</dbReference>
<evidence type="ECO:0000259" key="6">
    <source>
        <dbReference type="PROSITE" id="PS50089"/>
    </source>
</evidence>
<protein>
    <submittedName>
        <fullName evidence="8">Uncharacterized protein</fullName>
    </submittedName>
</protein>